<gene>
    <name evidence="2" type="ORF">ACFFSA_43520</name>
</gene>
<reference evidence="2 3" key="1">
    <citation type="submission" date="2024-09" db="EMBL/GenBank/DDBJ databases">
        <authorList>
            <person name="Sun Q."/>
            <person name="Mori K."/>
        </authorList>
    </citation>
    <scope>NUCLEOTIDE SEQUENCE [LARGE SCALE GENOMIC DNA]</scope>
    <source>
        <strain evidence="2 3">JCM 3143</strain>
    </source>
</reference>
<evidence type="ECO:0000256" key="1">
    <source>
        <dbReference type="SAM" id="Phobius"/>
    </source>
</evidence>
<name>A0ABV5SE54_9ACTN</name>
<keyword evidence="1" id="KW-0472">Membrane</keyword>
<protein>
    <submittedName>
        <fullName evidence="2">Uncharacterized protein</fullName>
    </submittedName>
</protein>
<dbReference type="Proteomes" id="UP001589532">
    <property type="component" value="Unassembled WGS sequence"/>
</dbReference>
<proteinExistence type="predicted"/>
<sequence length="124" mass="12623">MSGGHRRGWALLLLAAPSAANLAGGPGWIWTPWLPPPLLDLLARAGLLDAWLVADLLAASGVLGAAGVAAHVARERTAAALLLAAVSAISLAVAAIGGGWFPAWYGVAYAAALMLLRTVREARP</sequence>
<dbReference type="RefSeq" id="WP_344987365.1">
    <property type="nucleotide sequence ID" value="NZ_BAAAXV010000001.1"/>
</dbReference>
<evidence type="ECO:0000313" key="3">
    <source>
        <dbReference type="Proteomes" id="UP001589532"/>
    </source>
</evidence>
<organism evidence="2 3">
    <name type="scientific">Nonomuraea helvata</name>
    <dbReference type="NCBI Taxonomy" id="37484"/>
    <lineage>
        <taxon>Bacteria</taxon>
        <taxon>Bacillati</taxon>
        <taxon>Actinomycetota</taxon>
        <taxon>Actinomycetes</taxon>
        <taxon>Streptosporangiales</taxon>
        <taxon>Streptosporangiaceae</taxon>
        <taxon>Nonomuraea</taxon>
    </lineage>
</organism>
<accession>A0ABV5SE54</accession>
<evidence type="ECO:0000313" key="2">
    <source>
        <dbReference type="EMBL" id="MFB9629984.1"/>
    </source>
</evidence>
<feature type="transmembrane region" description="Helical" evidence="1">
    <location>
        <begin position="48"/>
        <end position="70"/>
    </location>
</feature>
<keyword evidence="3" id="KW-1185">Reference proteome</keyword>
<feature type="transmembrane region" description="Helical" evidence="1">
    <location>
        <begin position="77"/>
        <end position="97"/>
    </location>
</feature>
<dbReference type="EMBL" id="JBHMBW010000076">
    <property type="protein sequence ID" value="MFB9629984.1"/>
    <property type="molecule type" value="Genomic_DNA"/>
</dbReference>
<comment type="caution">
    <text evidence="2">The sequence shown here is derived from an EMBL/GenBank/DDBJ whole genome shotgun (WGS) entry which is preliminary data.</text>
</comment>
<keyword evidence="1" id="KW-0812">Transmembrane</keyword>
<keyword evidence="1" id="KW-1133">Transmembrane helix</keyword>